<protein>
    <submittedName>
        <fullName evidence="1">Uncharacterized protein</fullName>
    </submittedName>
</protein>
<dbReference type="PANTHER" id="PTHR47197:SF3">
    <property type="entry name" value="DIHYDRO-HEME D1 DEHYDROGENASE"/>
    <property type="match status" value="1"/>
</dbReference>
<dbReference type="InterPro" id="IPR011044">
    <property type="entry name" value="Quino_amine_DH_bsu"/>
</dbReference>
<organism evidence="1 2">
    <name type="scientific">Microbacterium resistens</name>
    <dbReference type="NCBI Taxonomy" id="156977"/>
    <lineage>
        <taxon>Bacteria</taxon>
        <taxon>Bacillati</taxon>
        <taxon>Actinomycetota</taxon>
        <taxon>Actinomycetes</taxon>
        <taxon>Micrococcales</taxon>
        <taxon>Microbacteriaceae</taxon>
        <taxon>Microbacterium</taxon>
    </lineage>
</organism>
<accession>A0ABU1SB43</accession>
<dbReference type="SUPFAM" id="SSF50969">
    <property type="entry name" value="YVTN repeat-like/Quinoprotein amine dehydrogenase"/>
    <property type="match status" value="1"/>
</dbReference>
<gene>
    <name evidence="1" type="ORF">J2Y69_001432</name>
</gene>
<proteinExistence type="predicted"/>
<dbReference type="RefSeq" id="WP_310019003.1">
    <property type="nucleotide sequence ID" value="NZ_JAVDUM010000005.1"/>
</dbReference>
<comment type="caution">
    <text evidence="1">The sequence shown here is derived from an EMBL/GenBank/DDBJ whole genome shotgun (WGS) entry which is preliminary data.</text>
</comment>
<name>A0ABU1SB43_9MICO</name>
<reference evidence="1 2" key="1">
    <citation type="submission" date="2023-07" db="EMBL/GenBank/DDBJ databases">
        <title>Sorghum-associated microbial communities from plants grown in Nebraska, USA.</title>
        <authorList>
            <person name="Schachtman D."/>
        </authorList>
    </citation>
    <scope>NUCLEOTIDE SEQUENCE [LARGE SCALE GENOMIC DNA]</scope>
    <source>
        <strain evidence="1 2">2980</strain>
    </source>
</reference>
<evidence type="ECO:0000313" key="1">
    <source>
        <dbReference type="EMBL" id="MDR6866833.1"/>
    </source>
</evidence>
<dbReference type="PANTHER" id="PTHR47197">
    <property type="entry name" value="PROTEIN NIRF"/>
    <property type="match status" value="1"/>
</dbReference>
<dbReference type="InterPro" id="IPR015943">
    <property type="entry name" value="WD40/YVTN_repeat-like_dom_sf"/>
</dbReference>
<dbReference type="InterPro" id="IPR051200">
    <property type="entry name" value="Host-pathogen_enzymatic-act"/>
</dbReference>
<keyword evidence="2" id="KW-1185">Reference proteome</keyword>
<sequence>MTNDDYEIGAEPRREVERRTIIKGAAWSVPIIAAAVAVPAYAASGDKELTFGPVSGCAEVGAQTSLILTLTNPGAGDTAVVSLAGTGYTFADGSTTATVALASGTATVVIKHVSGTGNATLHAVLTGAPTVTADATVRPTCGGGTGTTVRSIGNYDADESVNGNVYVTDDFNLQMNIINASTGALVTSWDLYDSLRGPGAVVNLSATPYDVVASPDGTKVYMSYAGDPSLTGGFGGGVLVLDANTGNVLQRIETGRGYARSGLALTSDGTRLTSFGSTGARVINTSTGAVTQTIGVPAAPHAATASPDGSTLYFPRLVGDDNLVTIEVVNAATGSVERTLTSMSTYVGTFTDSDLAHVEVSPDGRTIYVHSSLARPAGMGIPFAAVDIATDTLVGTYTMPSFGGSVATGAVPAGLGISPDGTRAWVPYSQAFSSPPQLIRIDL</sequence>
<dbReference type="Proteomes" id="UP001259347">
    <property type="component" value="Unassembled WGS sequence"/>
</dbReference>
<dbReference type="EMBL" id="JAVDUM010000005">
    <property type="protein sequence ID" value="MDR6866833.1"/>
    <property type="molecule type" value="Genomic_DNA"/>
</dbReference>
<evidence type="ECO:0000313" key="2">
    <source>
        <dbReference type="Proteomes" id="UP001259347"/>
    </source>
</evidence>
<dbReference type="Gene3D" id="2.130.10.10">
    <property type="entry name" value="YVTN repeat-like/Quinoprotein amine dehydrogenase"/>
    <property type="match status" value="3"/>
</dbReference>